<dbReference type="SUPFAM" id="SSF69118">
    <property type="entry name" value="AhpD-like"/>
    <property type="match status" value="1"/>
</dbReference>
<organism evidence="2 3">
    <name type="scientific">Mycolicibacterium sediminis</name>
    <dbReference type="NCBI Taxonomy" id="1286180"/>
    <lineage>
        <taxon>Bacteria</taxon>
        <taxon>Bacillati</taxon>
        <taxon>Actinomycetota</taxon>
        <taxon>Actinomycetes</taxon>
        <taxon>Mycobacteriales</taxon>
        <taxon>Mycobacteriaceae</taxon>
        <taxon>Mycolicibacterium</taxon>
    </lineage>
</organism>
<dbReference type="Proteomes" id="UP000467193">
    <property type="component" value="Chromosome"/>
</dbReference>
<dbReference type="GO" id="GO:0051920">
    <property type="term" value="F:peroxiredoxin activity"/>
    <property type="evidence" value="ECO:0007669"/>
    <property type="project" value="InterPro"/>
</dbReference>
<evidence type="ECO:0000313" key="2">
    <source>
        <dbReference type="EMBL" id="BBY29030.1"/>
    </source>
</evidence>
<sequence>MTTTQERRQTGLRHYAEVMTVDAPDDTGPLIADGLIDFVFAEIWSRPGLSRRDRRFVTLACVAAADADGPLEDHVYAALKSGDVGIVEMRETVLHFAVYAG</sequence>
<dbReference type="AlphaFoldDB" id="A0A7I7QSJ9"/>
<dbReference type="Gene3D" id="1.20.1290.10">
    <property type="entry name" value="AhpD-like"/>
    <property type="match status" value="1"/>
</dbReference>
<feature type="domain" description="Carboxymuconolactone decarboxylase-like" evidence="1">
    <location>
        <begin position="29"/>
        <end position="101"/>
    </location>
</feature>
<dbReference type="PANTHER" id="PTHR33570">
    <property type="entry name" value="4-CARBOXYMUCONOLACTONE DECARBOXYLASE FAMILY PROTEIN"/>
    <property type="match status" value="1"/>
</dbReference>
<dbReference type="Pfam" id="PF02627">
    <property type="entry name" value="CMD"/>
    <property type="match status" value="1"/>
</dbReference>
<dbReference type="InterPro" id="IPR052512">
    <property type="entry name" value="4CMD/NDH-1_regulator"/>
</dbReference>
<accession>A0A7I7QSJ9</accession>
<keyword evidence="3" id="KW-1185">Reference proteome</keyword>
<dbReference type="InterPro" id="IPR003779">
    <property type="entry name" value="CMD-like"/>
</dbReference>
<reference evidence="2 3" key="1">
    <citation type="journal article" date="2019" name="Emerg. Microbes Infect.">
        <title>Comprehensive subspecies identification of 175 nontuberculous mycobacteria species based on 7547 genomic profiles.</title>
        <authorList>
            <person name="Matsumoto Y."/>
            <person name="Kinjo T."/>
            <person name="Motooka D."/>
            <person name="Nabeya D."/>
            <person name="Jung N."/>
            <person name="Uechi K."/>
            <person name="Horii T."/>
            <person name="Iida T."/>
            <person name="Fujita J."/>
            <person name="Nakamura S."/>
        </authorList>
    </citation>
    <scope>NUCLEOTIDE SEQUENCE [LARGE SCALE GENOMIC DNA]</scope>
    <source>
        <strain evidence="2 3">JCM 17899</strain>
    </source>
</reference>
<dbReference type="EMBL" id="AP022588">
    <property type="protein sequence ID" value="BBY29030.1"/>
    <property type="molecule type" value="Genomic_DNA"/>
</dbReference>
<evidence type="ECO:0000313" key="3">
    <source>
        <dbReference type="Proteomes" id="UP000467193"/>
    </source>
</evidence>
<gene>
    <name evidence="2" type="ORF">MSEDJ_31260</name>
</gene>
<dbReference type="PANTHER" id="PTHR33570:SF2">
    <property type="entry name" value="CARBOXYMUCONOLACTONE DECARBOXYLASE-LIKE DOMAIN-CONTAINING PROTEIN"/>
    <property type="match status" value="1"/>
</dbReference>
<evidence type="ECO:0000259" key="1">
    <source>
        <dbReference type="Pfam" id="PF02627"/>
    </source>
</evidence>
<dbReference type="InterPro" id="IPR029032">
    <property type="entry name" value="AhpD-like"/>
</dbReference>
<protein>
    <recommendedName>
        <fullName evidence="1">Carboxymuconolactone decarboxylase-like domain-containing protein</fullName>
    </recommendedName>
</protein>
<proteinExistence type="predicted"/>
<dbReference type="KEGG" id="msei:MSEDJ_31260"/>
<name>A0A7I7QSJ9_9MYCO</name>